<sequence length="63" mass="7156">MKRLEDSSAVLLHHQYAGPYPAHLCDAKTSYQHQLREHIGARLQRPPPLELMQLSYGSAALFI</sequence>
<proteinExistence type="predicted"/>
<gene>
    <name evidence="1" type="ORF">E2C01_099851</name>
</gene>
<dbReference type="AlphaFoldDB" id="A0A5B7KFX3"/>
<dbReference type="EMBL" id="VSRR010139740">
    <property type="protein sequence ID" value="MPD04178.1"/>
    <property type="molecule type" value="Genomic_DNA"/>
</dbReference>
<evidence type="ECO:0000313" key="2">
    <source>
        <dbReference type="Proteomes" id="UP000324222"/>
    </source>
</evidence>
<accession>A0A5B7KFX3</accession>
<keyword evidence="2" id="KW-1185">Reference proteome</keyword>
<organism evidence="1 2">
    <name type="scientific">Portunus trituberculatus</name>
    <name type="common">Swimming crab</name>
    <name type="synonym">Neptunus trituberculatus</name>
    <dbReference type="NCBI Taxonomy" id="210409"/>
    <lineage>
        <taxon>Eukaryota</taxon>
        <taxon>Metazoa</taxon>
        <taxon>Ecdysozoa</taxon>
        <taxon>Arthropoda</taxon>
        <taxon>Crustacea</taxon>
        <taxon>Multicrustacea</taxon>
        <taxon>Malacostraca</taxon>
        <taxon>Eumalacostraca</taxon>
        <taxon>Eucarida</taxon>
        <taxon>Decapoda</taxon>
        <taxon>Pleocyemata</taxon>
        <taxon>Brachyura</taxon>
        <taxon>Eubrachyura</taxon>
        <taxon>Portunoidea</taxon>
        <taxon>Portunidae</taxon>
        <taxon>Portuninae</taxon>
        <taxon>Portunus</taxon>
    </lineage>
</organism>
<protein>
    <submittedName>
        <fullName evidence="1">Uncharacterized protein</fullName>
    </submittedName>
</protein>
<dbReference type="Proteomes" id="UP000324222">
    <property type="component" value="Unassembled WGS sequence"/>
</dbReference>
<reference evidence="1 2" key="1">
    <citation type="submission" date="2019-05" db="EMBL/GenBank/DDBJ databases">
        <title>Another draft genome of Portunus trituberculatus and its Hox gene families provides insights of decapod evolution.</title>
        <authorList>
            <person name="Jeong J.-H."/>
            <person name="Song I."/>
            <person name="Kim S."/>
            <person name="Choi T."/>
            <person name="Kim D."/>
            <person name="Ryu S."/>
            <person name="Kim W."/>
        </authorList>
    </citation>
    <scope>NUCLEOTIDE SEQUENCE [LARGE SCALE GENOMIC DNA]</scope>
    <source>
        <tissue evidence="1">Muscle</tissue>
    </source>
</reference>
<name>A0A5B7KFX3_PORTR</name>
<evidence type="ECO:0000313" key="1">
    <source>
        <dbReference type="EMBL" id="MPD04178.1"/>
    </source>
</evidence>
<comment type="caution">
    <text evidence="1">The sequence shown here is derived from an EMBL/GenBank/DDBJ whole genome shotgun (WGS) entry which is preliminary data.</text>
</comment>